<accession>A0A4Y9S7A1</accession>
<sequence>MSNVQIAALLMSVSAVIFSCGAMHVQHIARGKAPAEPAPLAPAPVALIEPLPAQRDDDGWYWHPGLPDFEEDHRAYAAWMLEQGLEYRFDSLEDERDDHPAAIAYYEQNACHVRDWYCEPPAGEGWFTLSIHDSESGPQWVWVRRVGTEALMAAVQAEALAYHERYYVKLLPNGQRYSGSTFKNNGEPILLRADGKRSVFCDLCDDLEGA</sequence>
<organism evidence="1 2">
    <name type="scientific">Duganella callida</name>
    <dbReference type="NCBI Taxonomy" id="2561932"/>
    <lineage>
        <taxon>Bacteria</taxon>
        <taxon>Pseudomonadati</taxon>
        <taxon>Pseudomonadota</taxon>
        <taxon>Betaproteobacteria</taxon>
        <taxon>Burkholderiales</taxon>
        <taxon>Oxalobacteraceae</taxon>
        <taxon>Telluria group</taxon>
        <taxon>Duganella</taxon>
    </lineage>
</organism>
<protein>
    <submittedName>
        <fullName evidence="1">Uncharacterized protein</fullName>
    </submittedName>
</protein>
<evidence type="ECO:0000313" key="1">
    <source>
        <dbReference type="EMBL" id="TFW15917.1"/>
    </source>
</evidence>
<reference evidence="1 2" key="1">
    <citation type="submission" date="2019-03" db="EMBL/GenBank/DDBJ databases">
        <title>Draft Genome Sequence of Duganella callidus sp. nov., a Novel Duganella Species Isolated from Cultivated Soil.</title>
        <authorList>
            <person name="Raths R."/>
            <person name="Peta V."/>
            <person name="Bucking H."/>
        </authorList>
    </citation>
    <scope>NUCLEOTIDE SEQUENCE [LARGE SCALE GENOMIC DNA]</scope>
    <source>
        <strain evidence="1 2">DN04</strain>
    </source>
</reference>
<evidence type="ECO:0000313" key="2">
    <source>
        <dbReference type="Proteomes" id="UP000297729"/>
    </source>
</evidence>
<comment type="caution">
    <text evidence="1">The sequence shown here is derived from an EMBL/GenBank/DDBJ whole genome shotgun (WGS) entry which is preliminary data.</text>
</comment>
<dbReference type="EMBL" id="SPVG01000245">
    <property type="protein sequence ID" value="TFW15917.1"/>
    <property type="molecule type" value="Genomic_DNA"/>
</dbReference>
<dbReference type="OrthoDB" id="6684064at2"/>
<gene>
    <name evidence="1" type="ORF">E4L98_24780</name>
</gene>
<dbReference type="RefSeq" id="WP_135204203.1">
    <property type="nucleotide sequence ID" value="NZ_SPVG01000245.1"/>
</dbReference>
<dbReference type="Proteomes" id="UP000297729">
    <property type="component" value="Unassembled WGS sequence"/>
</dbReference>
<keyword evidence="2" id="KW-1185">Reference proteome</keyword>
<dbReference type="AlphaFoldDB" id="A0A4Y9S7A1"/>
<proteinExistence type="predicted"/>
<name>A0A4Y9S7A1_9BURK</name>